<comment type="catalytic activity">
    <reaction evidence="12">
        <text>N(6)-biotinyl-L-lysyl-[protein] + hydrogencarbonate + ATP = N(6)-carboxybiotinyl-L-lysyl-[protein] + ADP + phosphate + H(+)</text>
        <dbReference type="Rhea" id="RHEA:13501"/>
        <dbReference type="Rhea" id="RHEA-COMP:10505"/>
        <dbReference type="Rhea" id="RHEA-COMP:10506"/>
        <dbReference type="ChEBI" id="CHEBI:15378"/>
        <dbReference type="ChEBI" id="CHEBI:17544"/>
        <dbReference type="ChEBI" id="CHEBI:30616"/>
        <dbReference type="ChEBI" id="CHEBI:43474"/>
        <dbReference type="ChEBI" id="CHEBI:83144"/>
        <dbReference type="ChEBI" id="CHEBI:83145"/>
        <dbReference type="ChEBI" id="CHEBI:456216"/>
        <dbReference type="EC" id="6.3.4.14"/>
    </reaction>
</comment>
<dbReference type="PROSITE" id="PS50979">
    <property type="entry name" value="BC"/>
    <property type="match status" value="1"/>
</dbReference>
<dbReference type="CDD" id="cd06850">
    <property type="entry name" value="biotinyl_domain"/>
    <property type="match status" value="1"/>
</dbReference>
<dbReference type="Pfam" id="PF02785">
    <property type="entry name" value="Biotin_carb_C"/>
    <property type="match status" value="1"/>
</dbReference>
<gene>
    <name evidence="17" type="ORF">MO867_07855</name>
</gene>
<keyword evidence="10" id="KW-0092">Biotin</keyword>
<organism evidence="17 18">
    <name type="scientific">Microbulbifer okhotskensis</name>
    <dbReference type="NCBI Taxonomy" id="2926617"/>
    <lineage>
        <taxon>Bacteria</taxon>
        <taxon>Pseudomonadati</taxon>
        <taxon>Pseudomonadota</taxon>
        <taxon>Gammaproteobacteria</taxon>
        <taxon>Cellvibrionales</taxon>
        <taxon>Microbulbiferaceae</taxon>
        <taxon>Microbulbifer</taxon>
    </lineage>
</organism>
<keyword evidence="6 17" id="KW-0436">Ligase</keyword>
<name>A0A9X2EM73_9GAMM</name>
<dbReference type="SMART" id="SM00878">
    <property type="entry name" value="Biotin_carb_C"/>
    <property type="match status" value="1"/>
</dbReference>
<dbReference type="PANTHER" id="PTHR18866:SF33">
    <property type="entry name" value="METHYLCROTONOYL-COA CARBOXYLASE SUBUNIT ALPHA, MITOCHONDRIAL-RELATED"/>
    <property type="match status" value="1"/>
</dbReference>
<dbReference type="RefSeq" id="WP_252465783.1">
    <property type="nucleotide sequence ID" value="NZ_JALBWM010000023.1"/>
</dbReference>
<feature type="domain" description="Lipoyl-binding" evidence="14">
    <location>
        <begin position="590"/>
        <end position="659"/>
    </location>
</feature>
<evidence type="ECO:0000256" key="6">
    <source>
        <dbReference type="ARBA" id="ARBA00022598"/>
    </source>
</evidence>
<dbReference type="FunFam" id="3.30.470.20:FF:000028">
    <property type="entry name" value="Methylcrotonoyl-CoA carboxylase subunit alpha, mitochondrial"/>
    <property type="match status" value="1"/>
</dbReference>
<comment type="pathway">
    <text evidence="3">Lipid metabolism; malonyl-CoA biosynthesis; malonyl-CoA from acetyl-CoA: step 1/1.</text>
</comment>
<evidence type="ECO:0000256" key="7">
    <source>
        <dbReference type="ARBA" id="ARBA00022741"/>
    </source>
</evidence>
<proteinExistence type="predicted"/>
<dbReference type="InterPro" id="IPR011761">
    <property type="entry name" value="ATP-grasp"/>
</dbReference>
<dbReference type="GO" id="GO:0046872">
    <property type="term" value="F:metal ion binding"/>
    <property type="evidence" value="ECO:0007669"/>
    <property type="project" value="InterPro"/>
</dbReference>
<dbReference type="Pfam" id="PF02786">
    <property type="entry name" value="CPSase_L_D2"/>
    <property type="match status" value="1"/>
</dbReference>
<evidence type="ECO:0000259" key="15">
    <source>
        <dbReference type="PROSITE" id="PS50975"/>
    </source>
</evidence>
<dbReference type="GO" id="GO:0005524">
    <property type="term" value="F:ATP binding"/>
    <property type="evidence" value="ECO:0007669"/>
    <property type="project" value="UniProtKB-UniRule"/>
</dbReference>
<dbReference type="PROSITE" id="PS50975">
    <property type="entry name" value="ATP_GRASP"/>
    <property type="match status" value="1"/>
</dbReference>
<keyword evidence="7 13" id="KW-0547">Nucleotide-binding</keyword>
<dbReference type="PROSITE" id="PS00867">
    <property type="entry name" value="CPSASE_2"/>
    <property type="match status" value="1"/>
</dbReference>
<dbReference type="InterPro" id="IPR000089">
    <property type="entry name" value="Biotin_lipoyl"/>
</dbReference>
<dbReference type="Pfam" id="PF00364">
    <property type="entry name" value="Biotin_lipoyl"/>
    <property type="match status" value="1"/>
</dbReference>
<evidence type="ECO:0000256" key="1">
    <source>
        <dbReference type="ARBA" id="ARBA00001953"/>
    </source>
</evidence>
<dbReference type="InterPro" id="IPR011054">
    <property type="entry name" value="Rudment_hybrid_motif"/>
</dbReference>
<keyword evidence="8 13" id="KW-0067">ATP-binding</keyword>
<evidence type="ECO:0000313" key="17">
    <source>
        <dbReference type="EMBL" id="MCO1334256.1"/>
    </source>
</evidence>
<dbReference type="PANTHER" id="PTHR18866">
    <property type="entry name" value="CARBOXYLASE:PYRUVATE/ACETYL-COA/PROPIONYL-COA CARBOXYLASE"/>
    <property type="match status" value="1"/>
</dbReference>
<dbReference type="AlphaFoldDB" id="A0A9X2EM73"/>
<comment type="function">
    <text evidence="2">This protein is a component of the acetyl coenzyme A carboxylase complex; first, biotin carboxylase catalyzes the carboxylation of the carrier protein and then the transcarboxylase transfers the carboxyl group to form malonyl-CoA.</text>
</comment>
<dbReference type="FunFam" id="3.30.1490.20:FF:000003">
    <property type="entry name" value="acetyl-CoA carboxylase isoform X1"/>
    <property type="match status" value="1"/>
</dbReference>
<dbReference type="InterPro" id="IPR011053">
    <property type="entry name" value="Single_hybrid_motif"/>
</dbReference>
<dbReference type="PROSITE" id="PS00866">
    <property type="entry name" value="CPSASE_1"/>
    <property type="match status" value="1"/>
</dbReference>
<feature type="domain" description="ATP-grasp" evidence="15">
    <location>
        <begin position="122"/>
        <end position="318"/>
    </location>
</feature>
<dbReference type="Proteomes" id="UP001139028">
    <property type="component" value="Unassembled WGS sequence"/>
</dbReference>
<dbReference type="InterPro" id="IPR011764">
    <property type="entry name" value="Biotin_carboxylation_dom"/>
</dbReference>
<evidence type="ECO:0000256" key="4">
    <source>
        <dbReference type="ARBA" id="ARBA00011750"/>
    </source>
</evidence>
<evidence type="ECO:0000256" key="13">
    <source>
        <dbReference type="PROSITE-ProRule" id="PRU00409"/>
    </source>
</evidence>
<dbReference type="InterPro" id="IPR005479">
    <property type="entry name" value="CPAse_ATP-bd"/>
</dbReference>
<evidence type="ECO:0000256" key="12">
    <source>
        <dbReference type="ARBA" id="ARBA00048600"/>
    </source>
</evidence>
<dbReference type="FunFam" id="3.40.50.20:FF:000010">
    <property type="entry name" value="Propionyl-CoA carboxylase subunit alpha"/>
    <property type="match status" value="1"/>
</dbReference>
<dbReference type="InterPro" id="IPR001882">
    <property type="entry name" value="Biotin_BS"/>
</dbReference>
<accession>A0A9X2EM73</accession>
<dbReference type="Gene3D" id="3.30.470.20">
    <property type="entry name" value="ATP-grasp fold, B domain"/>
    <property type="match status" value="1"/>
</dbReference>
<dbReference type="InterPro" id="IPR050856">
    <property type="entry name" value="Biotin_carboxylase_complex"/>
</dbReference>
<keyword evidence="18" id="KW-1185">Reference proteome</keyword>
<evidence type="ECO:0000259" key="16">
    <source>
        <dbReference type="PROSITE" id="PS50979"/>
    </source>
</evidence>
<dbReference type="InterPro" id="IPR005481">
    <property type="entry name" value="BC-like_N"/>
</dbReference>
<evidence type="ECO:0000256" key="10">
    <source>
        <dbReference type="ARBA" id="ARBA00023267"/>
    </source>
</evidence>
<feature type="domain" description="Biotin carboxylation" evidence="16">
    <location>
        <begin position="3"/>
        <end position="447"/>
    </location>
</feature>
<evidence type="ECO:0000256" key="2">
    <source>
        <dbReference type="ARBA" id="ARBA00003761"/>
    </source>
</evidence>
<dbReference type="SUPFAM" id="SSF51246">
    <property type="entry name" value="Rudiment single hybrid motif"/>
    <property type="match status" value="1"/>
</dbReference>
<dbReference type="Gene3D" id="2.40.50.100">
    <property type="match status" value="1"/>
</dbReference>
<reference evidence="17" key="1">
    <citation type="journal article" date="2022" name="Arch. Microbiol.">
        <title>Microbulbifer okhotskensis sp. nov., isolated from a deep bottom sediment of the Okhotsk Sea.</title>
        <authorList>
            <person name="Romanenko L."/>
            <person name="Kurilenko V."/>
            <person name="Otstavnykh N."/>
            <person name="Velansky P."/>
            <person name="Isaeva M."/>
            <person name="Mikhailov V."/>
        </authorList>
    </citation>
    <scope>NUCLEOTIDE SEQUENCE</scope>
    <source>
        <strain evidence="17">OS29</strain>
    </source>
</reference>
<dbReference type="InterPro" id="IPR005482">
    <property type="entry name" value="Biotin_COase_C"/>
</dbReference>
<evidence type="ECO:0000259" key="14">
    <source>
        <dbReference type="PROSITE" id="PS50968"/>
    </source>
</evidence>
<evidence type="ECO:0000313" key="18">
    <source>
        <dbReference type="Proteomes" id="UP001139028"/>
    </source>
</evidence>
<evidence type="ECO:0000256" key="3">
    <source>
        <dbReference type="ARBA" id="ARBA00004956"/>
    </source>
</evidence>
<comment type="caution">
    <text evidence="17">The sequence shown here is derived from an EMBL/GenBank/DDBJ whole genome shotgun (WGS) entry which is preliminary data.</text>
</comment>
<dbReference type="EMBL" id="JALBWM010000023">
    <property type="protein sequence ID" value="MCO1334256.1"/>
    <property type="molecule type" value="Genomic_DNA"/>
</dbReference>
<dbReference type="InterPro" id="IPR016185">
    <property type="entry name" value="PreATP-grasp_dom_sf"/>
</dbReference>
<evidence type="ECO:0000256" key="9">
    <source>
        <dbReference type="ARBA" id="ARBA00022946"/>
    </source>
</evidence>
<dbReference type="FunFam" id="2.40.50.100:FF:000003">
    <property type="entry name" value="Acetyl-CoA carboxylase biotin carboxyl carrier protein"/>
    <property type="match status" value="1"/>
</dbReference>
<protein>
    <recommendedName>
        <fullName evidence="5">Biotin carboxylase</fullName>
    </recommendedName>
    <alternativeName>
        <fullName evidence="11">Acetyl-coenzyme A carboxylase biotin carboxylase subunit A</fullName>
    </alternativeName>
</protein>
<dbReference type="NCBIfam" id="NF006367">
    <property type="entry name" value="PRK08591.1"/>
    <property type="match status" value="1"/>
</dbReference>
<evidence type="ECO:0000256" key="11">
    <source>
        <dbReference type="ARBA" id="ARBA00033786"/>
    </source>
</evidence>
<dbReference type="SUPFAM" id="SSF51230">
    <property type="entry name" value="Single hybrid motif"/>
    <property type="match status" value="1"/>
</dbReference>
<dbReference type="SUPFAM" id="SSF56059">
    <property type="entry name" value="Glutathione synthetase ATP-binding domain-like"/>
    <property type="match status" value="1"/>
</dbReference>
<sequence>MSTTESLLIANRGEIALRIMRTAQAEGYRTIAVYSDADRDALHAHHADIAVAIGGQTSAESYLDIQKILDAAKKSAATAIHPGYGFLAENAEFARACENNGLQFIGPSAEVIELMGNKRKAKEFVTTAGVLCIPGFQGAQDDDSLIAAAQHIGFPLMIKAAAGGGGRGMRLAQGNAELASQLRAARSESMSAFGSDELILEKALINARHIEIQVFADRQGNCIHLGERDCSVQRRHQKVVEECPSPAVDADLRDKMGQAAVTAARACGYQGAGTVEFLLCPSGEFYFLEMNTRLQVEHPVTEMVTGFDLVAWQLAVARGEALPISQQQLVQRGHALEVRLYAEDPEQQFLPQAGRVLHWQAPSGEGVRIDHALQTGGEITPFYDPMLGKLIAWGQDREEARRKLARALTQLQFIGPKNNIRFLQRLLAEPQFIAGEADTSFLDQHNILISAEPIPSEIATQAVLLNHLHHANPRDQRSGRSDWRSGDNSVPLSYRLEISGQTLNCELLALGENTYQVSLCEEHFQIQRLTYGKVQEETEILSAELLMNGISQKRLFLHSENSLHLLCDGRQYSFADTTHTPATSNQNQGSGRITAPMDGCLVEVLVEHNQEVQCGDTIALMEAMKMEHALRADRDGTVIKLGAHAGDQVRGGQLLIEIEAAPSETAKIPSDATS</sequence>
<dbReference type="GO" id="GO:0004075">
    <property type="term" value="F:biotin carboxylase activity"/>
    <property type="evidence" value="ECO:0007669"/>
    <property type="project" value="UniProtKB-EC"/>
</dbReference>
<comment type="cofactor">
    <cofactor evidence="1">
        <name>biotin</name>
        <dbReference type="ChEBI" id="CHEBI:57586"/>
    </cofactor>
</comment>
<evidence type="ECO:0000256" key="5">
    <source>
        <dbReference type="ARBA" id="ARBA00017242"/>
    </source>
</evidence>
<evidence type="ECO:0000256" key="8">
    <source>
        <dbReference type="ARBA" id="ARBA00022840"/>
    </source>
</evidence>
<dbReference type="SUPFAM" id="SSF52440">
    <property type="entry name" value="PreATP-grasp domain"/>
    <property type="match status" value="1"/>
</dbReference>
<dbReference type="PROSITE" id="PS50968">
    <property type="entry name" value="BIOTINYL_LIPOYL"/>
    <property type="match status" value="1"/>
</dbReference>
<keyword evidence="9" id="KW-0809">Transit peptide</keyword>
<dbReference type="PROSITE" id="PS00188">
    <property type="entry name" value="BIOTIN"/>
    <property type="match status" value="1"/>
</dbReference>
<comment type="subunit">
    <text evidence="4">Acetyl-CoA carboxylase is a heterohexamer of biotin carboxyl carrier protein, biotin carboxylase and the two subunits of carboxyl transferase in a 2:2 complex.</text>
</comment>
<dbReference type="Pfam" id="PF00289">
    <property type="entry name" value="Biotin_carb_N"/>
    <property type="match status" value="1"/>
</dbReference>